<gene>
    <name evidence="2" type="ordered locus">Cyan7425_1440</name>
</gene>
<dbReference type="AlphaFoldDB" id="B8HPF1"/>
<sequence>MLLRRLSLILGLLFIVNFVLFWEHGVYLGGDAIDGRIVDGHYFVRTGLHGHFIEVTRNQYSLSRIHAFSLFLTFAAKIAVQIVAYLVGGISRIEPQETHLSTISKLWAIVVIVFMICIDPGDTISLPWFRFALYFVPLPFVATYIELVVQAWTPKLVNENTPCA</sequence>
<keyword evidence="1" id="KW-1133">Transmembrane helix</keyword>
<feature type="transmembrane region" description="Helical" evidence="1">
    <location>
        <begin position="65"/>
        <end position="87"/>
    </location>
</feature>
<reference evidence="2" key="1">
    <citation type="submission" date="2009-01" db="EMBL/GenBank/DDBJ databases">
        <title>Complete sequence of chromosome Cyanothece sp. PCC 7425.</title>
        <authorList>
            <consortium name="US DOE Joint Genome Institute"/>
            <person name="Lucas S."/>
            <person name="Copeland A."/>
            <person name="Lapidus A."/>
            <person name="Glavina del Rio T."/>
            <person name="Dalin E."/>
            <person name="Tice H."/>
            <person name="Bruce D."/>
            <person name="Goodwin L."/>
            <person name="Pitluck S."/>
            <person name="Sims D."/>
            <person name="Meineke L."/>
            <person name="Brettin T."/>
            <person name="Detter J.C."/>
            <person name="Han C."/>
            <person name="Larimer F."/>
            <person name="Land M."/>
            <person name="Hauser L."/>
            <person name="Kyrpides N."/>
            <person name="Ovchinnikova G."/>
            <person name="Liberton M."/>
            <person name="Stoeckel J."/>
            <person name="Banerjee A."/>
            <person name="Singh A."/>
            <person name="Page L."/>
            <person name="Sato H."/>
            <person name="Zhao L."/>
            <person name="Sherman L."/>
            <person name="Pakrasi H."/>
            <person name="Richardson P."/>
        </authorList>
    </citation>
    <scope>NUCLEOTIDE SEQUENCE</scope>
    <source>
        <strain evidence="2">PCC 7425</strain>
    </source>
</reference>
<accession>B8HPF1</accession>
<evidence type="ECO:0000313" key="2">
    <source>
        <dbReference type="EMBL" id="ACL43812.1"/>
    </source>
</evidence>
<dbReference type="HOGENOM" id="CLU_1616278_0_0_3"/>
<keyword evidence="1" id="KW-0812">Transmembrane</keyword>
<name>B8HPF1_CYAP4</name>
<dbReference type="EMBL" id="CP001344">
    <property type="protein sequence ID" value="ACL43812.1"/>
    <property type="molecule type" value="Genomic_DNA"/>
</dbReference>
<organism evidence="2">
    <name type="scientific">Cyanothece sp. (strain PCC 7425 / ATCC 29141)</name>
    <dbReference type="NCBI Taxonomy" id="395961"/>
    <lineage>
        <taxon>Bacteria</taxon>
        <taxon>Bacillati</taxon>
        <taxon>Cyanobacteriota</taxon>
        <taxon>Cyanophyceae</taxon>
        <taxon>Gomontiellales</taxon>
        <taxon>Cyanothecaceae</taxon>
        <taxon>Cyanothece</taxon>
    </lineage>
</organism>
<protein>
    <submittedName>
        <fullName evidence="2">Uncharacterized protein</fullName>
    </submittedName>
</protein>
<evidence type="ECO:0000256" key="1">
    <source>
        <dbReference type="SAM" id="Phobius"/>
    </source>
</evidence>
<feature type="transmembrane region" description="Helical" evidence="1">
    <location>
        <begin position="99"/>
        <end position="116"/>
    </location>
</feature>
<keyword evidence="1" id="KW-0472">Membrane</keyword>
<dbReference type="STRING" id="395961.Cyan7425_1440"/>
<dbReference type="KEGG" id="cyn:Cyan7425_1440"/>
<proteinExistence type="predicted"/>
<feature type="transmembrane region" description="Helical" evidence="1">
    <location>
        <begin position="128"/>
        <end position="149"/>
    </location>
</feature>